<dbReference type="SUPFAM" id="SSF52540">
    <property type="entry name" value="P-loop containing nucleoside triphosphate hydrolases"/>
    <property type="match status" value="1"/>
</dbReference>
<evidence type="ECO:0000259" key="7">
    <source>
        <dbReference type="SMART" id="SM00382"/>
    </source>
</evidence>
<dbReference type="OrthoDB" id="29072at2759"/>
<dbReference type="PROSITE" id="PS00674">
    <property type="entry name" value="AAA"/>
    <property type="match status" value="1"/>
</dbReference>
<keyword evidence="2 5" id="KW-0547">Nucleotide-binding</keyword>
<dbReference type="FunFam" id="3.40.50.300:FF:000043">
    <property type="entry name" value="Vacuolar protein sorting-associated protein 4"/>
    <property type="match status" value="1"/>
</dbReference>
<dbReference type="PANTHER" id="PTHR23074">
    <property type="entry name" value="AAA DOMAIN-CONTAINING"/>
    <property type="match status" value="1"/>
</dbReference>
<dbReference type="InterPro" id="IPR003960">
    <property type="entry name" value="ATPase_AAA_CS"/>
</dbReference>
<gene>
    <name evidence="8" type="ORF">SS50377_14299</name>
    <name evidence="9" type="ORF">SS50377_22113</name>
</gene>
<dbReference type="EMBL" id="KI546089">
    <property type="protein sequence ID" value="EST45727.1"/>
    <property type="molecule type" value="Genomic_DNA"/>
</dbReference>
<dbReference type="Pfam" id="PF09336">
    <property type="entry name" value="Vps4_C"/>
    <property type="match status" value="1"/>
</dbReference>
<evidence type="ECO:0000313" key="9">
    <source>
        <dbReference type="EMBL" id="KAH0576549.1"/>
    </source>
</evidence>
<name>V6LM12_9EUKA</name>
<dbReference type="InterPro" id="IPR050304">
    <property type="entry name" value="MT-severing_AAA_ATPase"/>
</dbReference>
<dbReference type="InterPro" id="IPR036181">
    <property type="entry name" value="MIT_dom_sf"/>
</dbReference>
<feature type="domain" description="AAA+ ATPase" evidence="7">
    <location>
        <begin position="147"/>
        <end position="283"/>
    </location>
</feature>
<evidence type="ECO:0000256" key="5">
    <source>
        <dbReference type="RuleBase" id="RU003651"/>
    </source>
</evidence>
<dbReference type="EMBL" id="AUWU02000002">
    <property type="protein sequence ID" value="KAH0576549.1"/>
    <property type="molecule type" value="Genomic_DNA"/>
</dbReference>
<evidence type="ECO:0000256" key="1">
    <source>
        <dbReference type="ARBA" id="ARBA00004370"/>
    </source>
</evidence>
<dbReference type="Pfam" id="PF00004">
    <property type="entry name" value="AAA"/>
    <property type="match status" value="1"/>
</dbReference>
<dbReference type="Proteomes" id="UP000018208">
    <property type="component" value="Unassembled WGS sequence"/>
</dbReference>
<dbReference type="Pfam" id="PF04212">
    <property type="entry name" value="MIT"/>
    <property type="match status" value="1"/>
</dbReference>
<comment type="similarity">
    <text evidence="5">Belongs to the AAA ATPase family.</text>
</comment>
<dbReference type="Gene3D" id="1.20.58.80">
    <property type="entry name" value="Phosphotransferase system, lactose/cellobiose-type IIA subunit"/>
    <property type="match status" value="1"/>
</dbReference>
<reference evidence="9" key="2">
    <citation type="submission" date="2020-12" db="EMBL/GenBank/DDBJ databases">
        <title>New Spironucleus salmonicida genome in near-complete chromosomes.</title>
        <authorList>
            <person name="Xu F."/>
            <person name="Kurt Z."/>
            <person name="Jimenez-Gonzalez A."/>
            <person name="Astvaldsson A."/>
            <person name="Andersson J.O."/>
            <person name="Svard S.G."/>
        </authorList>
    </citation>
    <scope>NUCLEOTIDE SEQUENCE</scope>
    <source>
        <strain evidence="9">ATCC 50377</strain>
    </source>
</reference>
<evidence type="ECO:0000313" key="10">
    <source>
        <dbReference type="Proteomes" id="UP000018208"/>
    </source>
</evidence>
<reference evidence="8 9" key="1">
    <citation type="journal article" date="2014" name="PLoS Genet.">
        <title>The Genome of Spironucleus salmonicida Highlights a Fish Pathogen Adapted to Fluctuating Environments.</title>
        <authorList>
            <person name="Xu F."/>
            <person name="Jerlstrom-Hultqvist J."/>
            <person name="Einarsson E."/>
            <person name="Astvaldsson A."/>
            <person name="Svard S.G."/>
            <person name="Andersson J.O."/>
        </authorList>
    </citation>
    <scope>NUCLEOTIDE SEQUENCE</scope>
    <source>
        <strain evidence="9">ATCC 50377</strain>
    </source>
</reference>
<evidence type="ECO:0000256" key="4">
    <source>
        <dbReference type="ARBA" id="ARBA00023136"/>
    </source>
</evidence>
<keyword evidence="10" id="KW-1185">Reference proteome</keyword>
<keyword evidence="4" id="KW-0472">Membrane</keyword>
<dbReference type="GO" id="GO:0016887">
    <property type="term" value="F:ATP hydrolysis activity"/>
    <property type="evidence" value="ECO:0007669"/>
    <property type="project" value="InterPro"/>
</dbReference>
<evidence type="ECO:0000256" key="3">
    <source>
        <dbReference type="ARBA" id="ARBA00022840"/>
    </source>
</evidence>
<keyword evidence="8" id="KW-0413">Isomerase</keyword>
<proteinExistence type="inferred from homology"/>
<dbReference type="GO" id="GO:0005524">
    <property type="term" value="F:ATP binding"/>
    <property type="evidence" value="ECO:0007669"/>
    <property type="project" value="UniProtKB-KW"/>
</dbReference>
<dbReference type="PANTHER" id="PTHR23074:SF83">
    <property type="entry name" value="VACUOLAR PROTEIN SORTING-ASSOCIATED PROTEIN 4A"/>
    <property type="match status" value="1"/>
</dbReference>
<dbReference type="GO" id="GO:0007033">
    <property type="term" value="P:vacuole organization"/>
    <property type="evidence" value="ECO:0007669"/>
    <property type="project" value="TreeGrafter"/>
</dbReference>
<dbReference type="GO" id="GO:0016020">
    <property type="term" value="C:membrane"/>
    <property type="evidence" value="ECO:0007669"/>
    <property type="project" value="UniProtKB-SubCell"/>
</dbReference>
<dbReference type="SMART" id="SM00382">
    <property type="entry name" value="AAA"/>
    <property type="match status" value="1"/>
</dbReference>
<accession>V6LM12</accession>
<dbReference type="GO" id="GO:0016197">
    <property type="term" value="P:endosomal transport"/>
    <property type="evidence" value="ECO:0007669"/>
    <property type="project" value="TreeGrafter"/>
</dbReference>
<dbReference type="GO" id="GO:0016853">
    <property type="term" value="F:isomerase activity"/>
    <property type="evidence" value="ECO:0007669"/>
    <property type="project" value="UniProtKB-KW"/>
</dbReference>
<dbReference type="AlphaFoldDB" id="V6LM12"/>
<dbReference type="InterPro" id="IPR015415">
    <property type="entry name" value="Spast_Vps4_C"/>
</dbReference>
<dbReference type="InterPro" id="IPR027417">
    <property type="entry name" value="P-loop_NTPase"/>
</dbReference>
<evidence type="ECO:0000313" key="8">
    <source>
        <dbReference type="EMBL" id="EST45727.1"/>
    </source>
</evidence>
<dbReference type="SUPFAM" id="SSF116846">
    <property type="entry name" value="MIT domain"/>
    <property type="match status" value="1"/>
</dbReference>
<dbReference type="InterPro" id="IPR003593">
    <property type="entry name" value="AAA+_ATPase"/>
</dbReference>
<dbReference type="VEuPathDB" id="GiardiaDB:SS50377_22113"/>
<sequence>MSTQLNEQAQQQWRTAQNHENQNNYTQAIHYYKNGCKMMMQWLPFDQIETRKKGYISKMKEILDHVEKLKELDNKVPVPAQGGQQKSNQNKSDKDQLSQAIQQSIVKVKPTISFKDVAGLDIAKQALEEAVIMPYKFPQLFQGKREPWRAILLYGVPGTGKTYIAKALAAECDMTFFSISSSDLISKYQGESERLVSSLFELARQEERAVIFIDEIDSLLSARGGGDENESSKRVKTEFMVQMQGVGNNNKGILILAATNFPENLDPAIRRRFEKKIEITLPEWVARKQILLGCLNEIDTTIQASEIDQFEQLTEFYSASDLSTACKDAIMQPVREMSKSNYFYLSNNKYCMCDENQPGAVKKRLMEFNAEEQALVEVPKVEARHLREAIMTCKKTVSKADISRINKFTQEFGTEG</sequence>
<comment type="subcellular location">
    <subcellularLocation>
        <location evidence="1">Membrane</location>
    </subcellularLocation>
</comment>
<evidence type="ECO:0000256" key="6">
    <source>
        <dbReference type="SAM" id="MobiDB-lite"/>
    </source>
</evidence>
<dbReference type="InterPro" id="IPR003959">
    <property type="entry name" value="ATPase_AAA_core"/>
</dbReference>
<dbReference type="Gene3D" id="3.40.50.300">
    <property type="entry name" value="P-loop containing nucleotide triphosphate hydrolases"/>
    <property type="match status" value="1"/>
</dbReference>
<keyword evidence="3 5" id="KW-0067">ATP-binding</keyword>
<feature type="region of interest" description="Disordered" evidence="6">
    <location>
        <begin position="76"/>
        <end position="96"/>
    </location>
</feature>
<organism evidence="8">
    <name type="scientific">Spironucleus salmonicida</name>
    <dbReference type="NCBI Taxonomy" id="348837"/>
    <lineage>
        <taxon>Eukaryota</taxon>
        <taxon>Metamonada</taxon>
        <taxon>Diplomonadida</taxon>
        <taxon>Hexamitidae</taxon>
        <taxon>Hexamitinae</taxon>
        <taxon>Spironucleus</taxon>
    </lineage>
</organism>
<dbReference type="Gene3D" id="1.10.8.60">
    <property type="match status" value="1"/>
</dbReference>
<protein>
    <submittedName>
        <fullName evidence="8">Topoisomerase II</fullName>
    </submittedName>
    <submittedName>
        <fullName evidence="9">Vacuolar protein sorting 4b</fullName>
    </submittedName>
</protein>
<evidence type="ECO:0000256" key="2">
    <source>
        <dbReference type="ARBA" id="ARBA00022741"/>
    </source>
</evidence>
<dbReference type="InterPro" id="IPR007330">
    <property type="entry name" value="MIT_dom"/>
</dbReference>